<gene>
    <name evidence="2" type="ORF">ACJ72_06575</name>
</gene>
<protein>
    <submittedName>
        <fullName evidence="2">Uncharacterized protein</fullName>
    </submittedName>
</protein>
<dbReference type="EMBL" id="LGUA01001156">
    <property type="protein sequence ID" value="OAX79106.1"/>
    <property type="molecule type" value="Genomic_DNA"/>
</dbReference>
<feature type="region of interest" description="Disordered" evidence="1">
    <location>
        <begin position="232"/>
        <end position="273"/>
    </location>
</feature>
<feature type="compositionally biased region" description="Basic and acidic residues" evidence="1">
    <location>
        <begin position="246"/>
        <end position="255"/>
    </location>
</feature>
<dbReference type="Proteomes" id="UP000091918">
    <property type="component" value="Unassembled WGS sequence"/>
</dbReference>
<feature type="compositionally biased region" description="Polar residues" evidence="1">
    <location>
        <begin position="444"/>
        <end position="454"/>
    </location>
</feature>
<feature type="compositionally biased region" description="Polar residues" evidence="1">
    <location>
        <begin position="477"/>
        <end position="487"/>
    </location>
</feature>
<feature type="region of interest" description="Disordered" evidence="1">
    <location>
        <begin position="432"/>
        <end position="487"/>
    </location>
</feature>
<evidence type="ECO:0000313" key="3">
    <source>
        <dbReference type="Proteomes" id="UP000091918"/>
    </source>
</evidence>
<reference evidence="2 3" key="1">
    <citation type="submission" date="2015-07" db="EMBL/GenBank/DDBJ databases">
        <title>Emmonsia species relationships and genome sequence.</title>
        <authorList>
            <person name="Cuomo C.A."/>
            <person name="Schwartz I.S."/>
            <person name="Kenyon C."/>
            <person name="de Hoog G.S."/>
            <person name="Govender N.P."/>
            <person name="Botha A."/>
            <person name="Moreno L."/>
            <person name="de Vries M."/>
            <person name="Munoz J.F."/>
            <person name="Stielow J.B."/>
        </authorList>
    </citation>
    <scope>NUCLEOTIDE SEQUENCE [LARGE SCALE GENOMIC DNA]</scope>
    <source>
        <strain evidence="2 3">CBS 136260</strain>
    </source>
</reference>
<accession>A0A1B7NQZ1</accession>
<organism evidence="2 3">
    <name type="scientific">Emergomyces africanus</name>
    <dbReference type="NCBI Taxonomy" id="1955775"/>
    <lineage>
        <taxon>Eukaryota</taxon>
        <taxon>Fungi</taxon>
        <taxon>Dikarya</taxon>
        <taxon>Ascomycota</taxon>
        <taxon>Pezizomycotina</taxon>
        <taxon>Eurotiomycetes</taxon>
        <taxon>Eurotiomycetidae</taxon>
        <taxon>Onygenales</taxon>
        <taxon>Ajellomycetaceae</taxon>
        <taxon>Emergomyces</taxon>
    </lineage>
</organism>
<feature type="region of interest" description="Disordered" evidence="1">
    <location>
        <begin position="99"/>
        <end position="148"/>
    </location>
</feature>
<dbReference type="AlphaFoldDB" id="A0A1B7NQZ1"/>
<feature type="region of interest" description="Disordered" evidence="1">
    <location>
        <begin position="619"/>
        <end position="687"/>
    </location>
</feature>
<sequence length="687" mass="75703">MDSPDPSGHYHPFVHPVPTEGFFNNIMAQQFSFVDEATYHIENFREDCASSRSVNEKPQTVNLRLVESLDPEPVDALGGVAIPEFAFCPPATETLSITPPAKASNSKPSSAETAPADFVGTSVMPKKSTKHYESPSPAPPYSASGSTVNPRFKCENSAGCDGEKNQYDPTDAVNLDFFQPQTSVESTKRESCQDADFRSCTVNTGIGITGDYSRHQHSYPSPVRAASLSADLVNPDSGVSAPNTHHQPEDMKGEGHIPASPTLPTSPTESDPELQFSCVEEANAWRAFEVHVDYDPTIPKSLDVKRQIVTEMLKAMKSIEFAEDNEGMIRPFRENKHNPIRMEIVCWNILDSCISRHENGPLLAIYDGKAKNTGQLPTFRERMEKIIDCLWTQKTICKHLLDAYYLFTFVDDPICAKNRVVANKNLNKRKGEVMNAGKKALGDSRTNSKSTTAKGTPEAREGLSTPFSTPRRETPTRDANTPTTINTNVRNMTLKASPQIHSQGIQQMGFSSPPEPATHENTNYPIHHGIVPMASHHQLIDTSDTGQNFGPNPMISSGYNGRGHPASGFMRSQSTSAIHGLGQNLSLYSNNGPYNREEMAEQFKQYTPSQLQPIMFGSPPVPNSNRRAMGPAPHPWINYHHTTTPSLANHLPHNASSSEVSYGHGRKRSQDESDASDYFPSPQKKVR</sequence>
<proteinExistence type="predicted"/>
<dbReference type="OrthoDB" id="4851482at2759"/>
<keyword evidence="3" id="KW-1185">Reference proteome</keyword>
<dbReference type="STRING" id="1658172.A0A1B7NQZ1"/>
<name>A0A1B7NQZ1_9EURO</name>
<evidence type="ECO:0000256" key="1">
    <source>
        <dbReference type="SAM" id="MobiDB-lite"/>
    </source>
</evidence>
<feature type="compositionally biased region" description="Low complexity" evidence="1">
    <location>
        <begin position="99"/>
        <end position="111"/>
    </location>
</feature>
<evidence type="ECO:0000313" key="2">
    <source>
        <dbReference type="EMBL" id="OAX79106.1"/>
    </source>
</evidence>
<comment type="caution">
    <text evidence="2">The sequence shown here is derived from an EMBL/GenBank/DDBJ whole genome shotgun (WGS) entry which is preliminary data.</text>
</comment>